<dbReference type="Pfam" id="PF13489">
    <property type="entry name" value="Methyltransf_23"/>
    <property type="match status" value="1"/>
</dbReference>
<dbReference type="InterPro" id="IPR029063">
    <property type="entry name" value="SAM-dependent_MTases_sf"/>
</dbReference>
<gene>
    <name evidence="2" type="ORF">FHR34_003684</name>
</gene>
<dbReference type="SUPFAM" id="SSF53335">
    <property type="entry name" value="S-adenosyl-L-methionine-dependent methyltransferases"/>
    <property type="match status" value="1"/>
</dbReference>
<sequence length="271" mass="29787">MTQLLDPAPVAEPGYAFDNSSDHPIAQFACLAAAYDPFTIERLAATGVGEGWHCLEIGAGNGSVARWLADRVGPTGRVLATDVDIRRIPSYPAMTAERHDIVHDPLPAAGFDLIHARLVLQHLPQRRAVLDRLLAALRPGGWLQIDEFDVSYGPVLLAPDARSAELYERFLAAKARLFEAAGGRVVWGRECAAELREAGFTELDPQPKVALWQAGHPGLELLVSHLDGLRDRLLEQGLTAEQLDRVRVVMRHPQFQAVSPVVYSVHARRPR</sequence>
<dbReference type="CDD" id="cd02440">
    <property type="entry name" value="AdoMet_MTases"/>
    <property type="match status" value="1"/>
</dbReference>
<keyword evidence="1 2" id="KW-0808">Transferase</keyword>
<dbReference type="GO" id="GO:0008168">
    <property type="term" value="F:methyltransferase activity"/>
    <property type="evidence" value="ECO:0007669"/>
    <property type="project" value="UniProtKB-KW"/>
</dbReference>
<protein>
    <submittedName>
        <fullName evidence="2">SAM-dependent methyltransferase</fullName>
    </submittedName>
</protein>
<comment type="caution">
    <text evidence="2">The sequence shown here is derived from an EMBL/GenBank/DDBJ whole genome shotgun (WGS) entry which is preliminary data.</text>
</comment>
<evidence type="ECO:0000256" key="1">
    <source>
        <dbReference type="ARBA" id="ARBA00022679"/>
    </source>
</evidence>
<dbReference type="Gene3D" id="3.40.50.150">
    <property type="entry name" value="Vaccinia Virus protein VP39"/>
    <property type="match status" value="1"/>
</dbReference>
<reference evidence="2 3" key="1">
    <citation type="submission" date="2020-08" db="EMBL/GenBank/DDBJ databases">
        <title>Sequencing the genomes of 1000 actinobacteria strains.</title>
        <authorList>
            <person name="Klenk H.-P."/>
        </authorList>
    </citation>
    <scope>NUCLEOTIDE SEQUENCE [LARGE SCALE GENOMIC DNA]</scope>
    <source>
        <strain evidence="2 3">DSM 41654</strain>
    </source>
</reference>
<organism evidence="2 3">
    <name type="scientific">Kitasatospora kifunensis</name>
    <name type="common">Streptomyces kifunensis</name>
    <dbReference type="NCBI Taxonomy" id="58351"/>
    <lineage>
        <taxon>Bacteria</taxon>
        <taxon>Bacillati</taxon>
        <taxon>Actinomycetota</taxon>
        <taxon>Actinomycetes</taxon>
        <taxon>Kitasatosporales</taxon>
        <taxon>Streptomycetaceae</taxon>
        <taxon>Kitasatospora</taxon>
    </lineage>
</organism>
<name>A0A7W7VVS3_KITKI</name>
<accession>A0A7W7VVS3</accession>
<dbReference type="PANTHER" id="PTHR43861">
    <property type="entry name" value="TRANS-ACONITATE 2-METHYLTRANSFERASE-RELATED"/>
    <property type="match status" value="1"/>
</dbReference>
<evidence type="ECO:0000313" key="2">
    <source>
        <dbReference type="EMBL" id="MBB4924691.1"/>
    </source>
</evidence>
<evidence type="ECO:0000313" key="3">
    <source>
        <dbReference type="Proteomes" id="UP000540506"/>
    </source>
</evidence>
<keyword evidence="3" id="KW-1185">Reference proteome</keyword>
<keyword evidence="2" id="KW-0489">Methyltransferase</keyword>
<dbReference type="AlphaFoldDB" id="A0A7W7VVS3"/>
<dbReference type="GO" id="GO:0032259">
    <property type="term" value="P:methylation"/>
    <property type="evidence" value="ECO:0007669"/>
    <property type="project" value="UniProtKB-KW"/>
</dbReference>
<proteinExistence type="predicted"/>
<dbReference type="Proteomes" id="UP000540506">
    <property type="component" value="Unassembled WGS sequence"/>
</dbReference>
<dbReference type="GO" id="GO:0017000">
    <property type="term" value="P:antibiotic biosynthetic process"/>
    <property type="evidence" value="ECO:0007669"/>
    <property type="project" value="UniProtKB-ARBA"/>
</dbReference>
<dbReference type="RefSeq" id="WP_184936603.1">
    <property type="nucleotide sequence ID" value="NZ_JACHJV010000001.1"/>
</dbReference>
<dbReference type="PANTHER" id="PTHR43861:SF3">
    <property type="entry name" value="PUTATIVE (AFU_ORTHOLOGUE AFUA_2G14390)-RELATED"/>
    <property type="match status" value="1"/>
</dbReference>
<dbReference type="EMBL" id="JACHJV010000001">
    <property type="protein sequence ID" value="MBB4924691.1"/>
    <property type="molecule type" value="Genomic_DNA"/>
</dbReference>